<sequence length="233" mass="25291">MMEYLDQFAAFLSVYPAKLPQWEGVLIRAIKTTLIVTAGSFAVALVIGVLLALARLSKNALLRGIARFYIEIARGVPALVILFLLYFGLPPLGIVMDAVPTAILGLGLSTGGYVAEIIRAGIEATHKGQREAGLTIGMSSWQINRYIILPQAARISLPSLMNTLITVLKDSSLASLITAPELMLRAKAISSTDFLPMHILLLVGAIYLCLAIPLSQLSRLLERRMFSKLGNRM</sequence>
<dbReference type="EMBL" id="JAVDBT010000016">
    <property type="protein sequence ID" value="MDQ2067788.1"/>
    <property type="molecule type" value="Genomic_DNA"/>
</dbReference>
<reference evidence="11 12" key="1">
    <citation type="submission" date="2023-08" db="EMBL/GenBank/DDBJ databases">
        <title>Characterization of two Paracoccaceae strains isolated from Phycosphere and proposal of Xinfangfangia lacusdiani sp. nov.</title>
        <authorList>
            <person name="Deng Y."/>
            <person name="Zhang Y.Q."/>
        </authorList>
    </citation>
    <scope>NUCLEOTIDE SEQUENCE [LARGE SCALE GENOMIC DNA]</scope>
    <source>
        <strain evidence="11 12">CPCC 101601</strain>
    </source>
</reference>
<feature type="transmembrane region" description="Helical" evidence="9">
    <location>
        <begin position="68"/>
        <end position="89"/>
    </location>
</feature>
<evidence type="ECO:0000256" key="7">
    <source>
        <dbReference type="ARBA" id="ARBA00022989"/>
    </source>
</evidence>
<dbReference type="Gene3D" id="1.10.3720.10">
    <property type="entry name" value="MetI-like"/>
    <property type="match status" value="1"/>
</dbReference>
<evidence type="ECO:0000256" key="9">
    <source>
        <dbReference type="RuleBase" id="RU363032"/>
    </source>
</evidence>
<dbReference type="InterPro" id="IPR000515">
    <property type="entry name" value="MetI-like"/>
</dbReference>
<comment type="subcellular location">
    <subcellularLocation>
        <location evidence="1">Cell inner membrane</location>
        <topology evidence="1">Multi-pass membrane protein</topology>
    </subcellularLocation>
    <subcellularLocation>
        <location evidence="9">Cell membrane</location>
        <topology evidence="9">Multi-pass membrane protein</topology>
    </subcellularLocation>
</comment>
<organism evidence="11 12">
    <name type="scientific">Pseudogemmobacter lacusdianii</name>
    <dbReference type="NCBI Taxonomy" id="3069608"/>
    <lineage>
        <taxon>Bacteria</taxon>
        <taxon>Pseudomonadati</taxon>
        <taxon>Pseudomonadota</taxon>
        <taxon>Alphaproteobacteria</taxon>
        <taxon>Rhodobacterales</taxon>
        <taxon>Paracoccaceae</taxon>
        <taxon>Pseudogemmobacter</taxon>
    </lineage>
</organism>
<keyword evidence="7 9" id="KW-1133">Transmembrane helix</keyword>
<evidence type="ECO:0000256" key="1">
    <source>
        <dbReference type="ARBA" id="ARBA00004429"/>
    </source>
</evidence>
<keyword evidence="3 9" id="KW-0813">Transport</keyword>
<dbReference type="RefSeq" id="WP_306681497.1">
    <property type="nucleotide sequence ID" value="NZ_JAVDBT010000016.1"/>
</dbReference>
<evidence type="ECO:0000256" key="5">
    <source>
        <dbReference type="ARBA" id="ARBA00022692"/>
    </source>
</evidence>
<evidence type="ECO:0000313" key="11">
    <source>
        <dbReference type="EMBL" id="MDQ2067788.1"/>
    </source>
</evidence>
<dbReference type="PROSITE" id="PS50928">
    <property type="entry name" value="ABC_TM1"/>
    <property type="match status" value="1"/>
</dbReference>
<name>A0ABU0W1B2_9RHOB</name>
<dbReference type="NCBIfam" id="TIGR01726">
    <property type="entry name" value="HEQRo_perm_3TM"/>
    <property type="match status" value="1"/>
</dbReference>
<evidence type="ECO:0000256" key="3">
    <source>
        <dbReference type="ARBA" id="ARBA00022448"/>
    </source>
</evidence>
<evidence type="ECO:0000256" key="6">
    <source>
        <dbReference type="ARBA" id="ARBA00022970"/>
    </source>
</evidence>
<dbReference type="PANTHER" id="PTHR30614:SF0">
    <property type="entry name" value="L-CYSTINE TRANSPORT SYSTEM PERMEASE PROTEIN TCYL"/>
    <property type="match status" value="1"/>
</dbReference>
<dbReference type="CDD" id="cd06261">
    <property type="entry name" value="TM_PBP2"/>
    <property type="match status" value="1"/>
</dbReference>
<comment type="similarity">
    <text evidence="2">Belongs to the binding-protein-dependent transport system permease family. HisMQ subfamily.</text>
</comment>
<keyword evidence="6" id="KW-0029">Amino-acid transport</keyword>
<protein>
    <submittedName>
        <fullName evidence="11">Amino acid ABC transporter permease</fullName>
    </submittedName>
</protein>
<evidence type="ECO:0000313" key="12">
    <source>
        <dbReference type="Proteomes" id="UP001239680"/>
    </source>
</evidence>
<feature type="domain" description="ABC transmembrane type-1" evidence="10">
    <location>
        <begin position="30"/>
        <end position="218"/>
    </location>
</feature>
<dbReference type="Pfam" id="PF00528">
    <property type="entry name" value="BPD_transp_1"/>
    <property type="match status" value="1"/>
</dbReference>
<keyword evidence="8 9" id="KW-0472">Membrane</keyword>
<dbReference type="InterPro" id="IPR010065">
    <property type="entry name" value="AA_ABC_transptr_permease_3TM"/>
</dbReference>
<feature type="transmembrane region" description="Helical" evidence="9">
    <location>
        <begin position="34"/>
        <end position="56"/>
    </location>
</feature>
<evidence type="ECO:0000256" key="8">
    <source>
        <dbReference type="ARBA" id="ARBA00023136"/>
    </source>
</evidence>
<dbReference type="Proteomes" id="UP001239680">
    <property type="component" value="Unassembled WGS sequence"/>
</dbReference>
<gene>
    <name evidence="11" type="ORF">Q9295_15530</name>
</gene>
<comment type="caution">
    <text evidence="11">The sequence shown here is derived from an EMBL/GenBank/DDBJ whole genome shotgun (WGS) entry which is preliminary data.</text>
</comment>
<accession>A0ABU0W1B2</accession>
<keyword evidence="12" id="KW-1185">Reference proteome</keyword>
<evidence type="ECO:0000256" key="4">
    <source>
        <dbReference type="ARBA" id="ARBA00022475"/>
    </source>
</evidence>
<evidence type="ECO:0000259" key="10">
    <source>
        <dbReference type="PROSITE" id="PS50928"/>
    </source>
</evidence>
<keyword evidence="4" id="KW-1003">Cell membrane</keyword>
<proteinExistence type="inferred from homology"/>
<dbReference type="InterPro" id="IPR035906">
    <property type="entry name" value="MetI-like_sf"/>
</dbReference>
<feature type="transmembrane region" description="Helical" evidence="9">
    <location>
        <begin position="194"/>
        <end position="215"/>
    </location>
</feature>
<dbReference type="SUPFAM" id="SSF161098">
    <property type="entry name" value="MetI-like"/>
    <property type="match status" value="1"/>
</dbReference>
<dbReference type="InterPro" id="IPR043429">
    <property type="entry name" value="ArtM/GltK/GlnP/TcyL/YhdX-like"/>
</dbReference>
<keyword evidence="5 9" id="KW-0812">Transmembrane</keyword>
<evidence type="ECO:0000256" key="2">
    <source>
        <dbReference type="ARBA" id="ARBA00010072"/>
    </source>
</evidence>
<dbReference type="PANTHER" id="PTHR30614">
    <property type="entry name" value="MEMBRANE COMPONENT OF AMINO ACID ABC TRANSPORTER"/>
    <property type="match status" value="1"/>
</dbReference>